<dbReference type="Proteomes" id="UP001596201">
    <property type="component" value="Unassembled WGS sequence"/>
</dbReference>
<proteinExistence type="predicted"/>
<accession>A0ABD5RDL2</accession>
<dbReference type="EMBL" id="JBHSKX010000002">
    <property type="protein sequence ID" value="MFC5367893.1"/>
    <property type="molecule type" value="Genomic_DNA"/>
</dbReference>
<name>A0ABD5RDL2_9EURY</name>
<organism evidence="1 2">
    <name type="scientific">Salinirubrum litoreum</name>
    <dbReference type="NCBI Taxonomy" id="1126234"/>
    <lineage>
        <taxon>Archaea</taxon>
        <taxon>Methanobacteriati</taxon>
        <taxon>Methanobacteriota</taxon>
        <taxon>Stenosarchaea group</taxon>
        <taxon>Halobacteria</taxon>
        <taxon>Halobacteriales</taxon>
        <taxon>Haloferacaceae</taxon>
        <taxon>Salinirubrum</taxon>
    </lineage>
</organism>
<dbReference type="AlphaFoldDB" id="A0ABD5RDL2"/>
<keyword evidence="2" id="KW-1185">Reference proteome</keyword>
<gene>
    <name evidence="1" type="ORF">ACFPJ5_13225</name>
</gene>
<comment type="caution">
    <text evidence="1">The sequence shown here is derived from an EMBL/GenBank/DDBJ whole genome shotgun (WGS) entry which is preliminary data.</text>
</comment>
<evidence type="ECO:0000313" key="2">
    <source>
        <dbReference type="Proteomes" id="UP001596201"/>
    </source>
</evidence>
<evidence type="ECO:0000313" key="1">
    <source>
        <dbReference type="EMBL" id="MFC5367893.1"/>
    </source>
</evidence>
<dbReference type="RefSeq" id="WP_227230136.1">
    <property type="nucleotide sequence ID" value="NZ_JAJCVJ010000002.1"/>
</dbReference>
<reference evidence="1 2" key="1">
    <citation type="journal article" date="2019" name="Int. J. Syst. Evol. Microbiol.">
        <title>The Global Catalogue of Microorganisms (GCM) 10K type strain sequencing project: providing services to taxonomists for standard genome sequencing and annotation.</title>
        <authorList>
            <consortium name="The Broad Institute Genomics Platform"/>
            <consortium name="The Broad Institute Genome Sequencing Center for Infectious Disease"/>
            <person name="Wu L."/>
            <person name="Ma J."/>
        </authorList>
    </citation>
    <scope>NUCLEOTIDE SEQUENCE [LARGE SCALE GENOMIC DNA]</scope>
    <source>
        <strain evidence="1 2">CGMCC 1.12237</strain>
    </source>
</reference>
<protein>
    <submittedName>
        <fullName evidence="1">Uncharacterized protein</fullName>
    </submittedName>
</protein>
<sequence length="219" mass="23351">MHAGVLGRVDGDFDVVEGYWETTETEGHELTDCLDVTRVFSLPSGGMAFAGDAARQSLQHDSVRAVTPTGIEVHEETRPTTDYTEIAGVPGEFVVAGSGRGTFAFDFLAADTGTAVDRATIDLDEFLAGLPDPDPWKAGFAGATGTGVLHGADLLADAAAEDLLDRGTLNQLGVSYDDGDRRVKLSVTRSGYVEVYRPSAFETGDFLTFLRDQVVPHVH</sequence>